<proteinExistence type="predicted"/>
<name>A0ABR4I993_9EURO</name>
<dbReference type="EMBL" id="JBFXLU010000568">
    <property type="protein sequence ID" value="KAL2824325.1"/>
    <property type="molecule type" value="Genomic_DNA"/>
</dbReference>
<evidence type="ECO:0000313" key="2">
    <source>
        <dbReference type="Proteomes" id="UP001610446"/>
    </source>
</evidence>
<organism evidence="1 2">
    <name type="scientific">Aspergillus pseudoustus</name>
    <dbReference type="NCBI Taxonomy" id="1810923"/>
    <lineage>
        <taxon>Eukaryota</taxon>
        <taxon>Fungi</taxon>
        <taxon>Dikarya</taxon>
        <taxon>Ascomycota</taxon>
        <taxon>Pezizomycotina</taxon>
        <taxon>Eurotiomycetes</taxon>
        <taxon>Eurotiomycetidae</taxon>
        <taxon>Eurotiales</taxon>
        <taxon>Aspergillaceae</taxon>
        <taxon>Aspergillus</taxon>
        <taxon>Aspergillus subgen. Nidulantes</taxon>
    </lineage>
</organism>
<sequence length="204" mass="23634">MPPAKEKQSPKTSPLSDAAIKAFKASWPTYHQQCSPLINPLLRYLTDFFPINVDRPFSWLDTDNPHRRILRNGLIHRLQTGFRESKTCRFPFDSDWDHDVFVHVLAWWFSDPAAVEVRATVEKEVHAEVVDVEIFNNGIDYEPERVSHCFERAHPEFPVPGVPMKKVEYNPGSFYGEVGVGGGARKEFLKEKRKRKRKRLDMLG</sequence>
<reference evidence="1 2" key="1">
    <citation type="submission" date="2024-07" db="EMBL/GenBank/DDBJ databases">
        <title>Section-level genome sequencing and comparative genomics of Aspergillus sections Usti and Cavernicolus.</title>
        <authorList>
            <consortium name="Lawrence Berkeley National Laboratory"/>
            <person name="Nybo J.L."/>
            <person name="Vesth T.C."/>
            <person name="Theobald S."/>
            <person name="Frisvad J.C."/>
            <person name="Larsen T.O."/>
            <person name="Kjaerboelling I."/>
            <person name="Rothschild-Mancinelli K."/>
            <person name="Lyhne E.K."/>
            <person name="Kogle M.E."/>
            <person name="Barry K."/>
            <person name="Clum A."/>
            <person name="Na H."/>
            <person name="Ledsgaard L."/>
            <person name="Lin J."/>
            <person name="Lipzen A."/>
            <person name="Kuo A."/>
            <person name="Riley R."/>
            <person name="Mondo S."/>
            <person name="Labutti K."/>
            <person name="Haridas S."/>
            <person name="Pangalinan J."/>
            <person name="Salamov A.A."/>
            <person name="Simmons B.A."/>
            <person name="Magnuson J.K."/>
            <person name="Chen J."/>
            <person name="Drula E."/>
            <person name="Henrissat B."/>
            <person name="Wiebenga A."/>
            <person name="Lubbers R.J."/>
            <person name="Gomes A.C."/>
            <person name="Makela M.R."/>
            <person name="Stajich J."/>
            <person name="Grigoriev I.V."/>
            <person name="Mortensen U.H."/>
            <person name="De Vries R.P."/>
            <person name="Baker S.E."/>
            <person name="Andersen M.R."/>
        </authorList>
    </citation>
    <scope>NUCLEOTIDE SEQUENCE [LARGE SCALE GENOMIC DNA]</scope>
    <source>
        <strain evidence="1 2">CBS 123904</strain>
    </source>
</reference>
<dbReference type="Proteomes" id="UP001610446">
    <property type="component" value="Unassembled WGS sequence"/>
</dbReference>
<evidence type="ECO:0000313" key="1">
    <source>
        <dbReference type="EMBL" id="KAL2824325.1"/>
    </source>
</evidence>
<keyword evidence="2" id="KW-1185">Reference proteome</keyword>
<comment type="caution">
    <text evidence="1">The sequence shown here is derived from an EMBL/GenBank/DDBJ whole genome shotgun (WGS) entry which is preliminary data.</text>
</comment>
<protein>
    <submittedName>
        <fullName evidence="1">Uncharacterized protein</fullName>
    </submittedName>
</protein>
<accession>A0ABR4I993</accession>
<gene>
    <name evidence="1" type="ORF">BJY01DRAFT_230514</name>
</gene>